<dbReference type="AlphaFoldDB" id="A0A9E7GZI3"/>
<dbReference type="PROSITE" id="PS50114">
    <property type="entry name" value="GATA_ZN_FINGER_2"/>
    <property type="match status" value="1"/>
</dbReference>
<feature type="domain" description="GATA-type" evidence="6">
    <location>
        <begin position="149"/>
        <end position="188"/>
    </location>
</feature>
<evidence type="ECO:0000256" key="3">
    <source>
        <dbReference type="ARBA" id="ARBA00022833"/>
    </source>
</evidence>
<dbReference type="OrthoDB" id="10422899at2759"/>
<evidence type="ECO:0000259" key="6">
    <source>
        <dbReference type="PROSITE" id="PS50114"/>
    </source>
</evidence>
<dbReference type="GO" id="GO:0006355">
    <property type="term" value="P:regulation of DNA-templated transcription"/>
    <property type="evidence" value="ECO:0007669"/>
    <property type="project" value="InterPro"/>
</dbReference>
<dbReference type="PANTHER" id="PTHR47255:SF4">
    <property type="entry name" value="GATA ZINC FINGER DOMAIN-CONTAINING PROTEIN 12"/>
    <property type="match status" value="1"/>
</dbReference>
<dbReference type="Pfam" id="PF00320">
    <property type="entry name" value="GATA"/>
    <property type="match status" value="1"/>
</dbReference>
<feature type="compositionally biased region" description="Basic and acidic residues" evidence="5">
    <location>
        <begin position="97"/>
        <end position="107"/>
    </location>
</feature>
<feature type="region of interest" description="Disordered" evidence="5">
    <location>
        <begin position="213"/>
        <end position="233"/>
    </location>
</feature>
<dbReference type="InterPro" id="IPR052138">
    <property type="entry name" value="GATA_ZnFinger_Domain"/>
</dbReference>
<accession>A0A9E7GZI3</accession>
<dbReference type="GO" id="GO:0043565">
    <property type="term" value="F:sequence-specific DNA binding"/>
    <property type="evidence" value="ECO:0007669"/>
    <property type="project" value="InterPro"/>
</dbReference>
<dbReference type="InterPro" id="IPR013088">
    <property type="entry name" value="Znf_NHR/GATA"/>
</dbReference>
<keyword evidence="2 4" id="KW-0863">Zinc-finger</keyword>
<dbReference type="SMART" id="SM00401">
    <property type="entry name" value="ZnF_GATA"/>
    <property type="match status" value="1"/>
</dbReference>
<keyword evidence="3" id="KW-0862">Zinc</keyword>
<protein>
    <recommendedName>
        <fullName evidence="6">GATA-type domain-containing protein</fullName>
    </recommendedName>
</protein>
<dbReference type="InterPro" id="IPR000679">
    <property type="entry name" value="Znf_GATA"/>
</dbReference>
<proteinExistence type="predicted"/>
<dbReference type="Proteomes" id="UP001055439">
    <property type="component" value="Chromosome 8"/>
</dbReference>
<feature type="compositionally biased region" description="Basic residues" evidence="5">
    <location>
        <begin position="214"/>
        <end position="227"/>
    </location>
</feature>
<evidence type="ECO:0000256" key="2">
    <source>
        <dbReference type="ARBA" id="ARBA00022771"/>
    </source>
</evidence>
<keyword evidence="8" id="KW-1185">Reference proteome</keyword>
<sequence>MYIFPYVSLLRSFLAFTYSLSSLYSNLYATTPHLPLEMFHQDQDHQVRLPNAHHHQHQGQEWIGNTTRYLHLSPTYCSSQPSDPLPMTGSGTGGNDELVREAEHESSLRWTRKTVASDEPAVGRPGRVSRTPHPDSSSSSSPGGVIRFCSDCSTTKTPLWRSGPQGPKILPWRLDVQSLCNACGIRRRKARRAMATDAAAGSDGRRIRADRRTKALKQKKKKKKKKLRLDDDKSSAFHQVFPQDDKDAAILLMGLSCGLIHG</sequence>
<gene>
    <name evidence="7" type="ORF">MUK42_16011</name>
</gene>
<reference evidence="7" key="1">
    <citation type="submission" date="2022-05" db="EMBL/GenBank/DDBJ databases">
        <title>The Musa troglodytarum L. genome provides insights into the mechanism of non-climacteric behaviour and enrichment of carotenoids.</title>
        <authorList>
            <person name="Wang J."/>
        </authorList>
    </citation>
    <scope>NUCLEOTIDE SEQUENCE</scope>
    <source>
        <tissue evidence="7">Leaf</tissue>
    </source>
</reference>
<dbReference type="SUPFAM" id="SSF57716">
    <property type="entry name" value="Glucocorticoid receptor-like (DNA-binding domain)"/>
    <property type="match status" value="1"/>
</dbReference>
<feature type="region of interest" description="Disordered" evidence="5">
    <location>
        <begin position="80"/>
        <end position="145"/>
    </location>
</feature>
<evidence type="ECO:0000256" key="4">
    <source>
        <dbReference type="PROSITE-ProRule" id="PRU00094"/>
    </source>
</evidence>
<dbReference type="PANTHER" id="PTHR47255">
    <property type="entry name" value="GATA TRANSCRIPTION FACTOR 22-RELATED"/>
    <property type="match status" value="1"/>
</dbReference>
<evidence type="ECO:0000313" key="7">
    <source>
        <dbReference type="EMBL" id="URE24701.1"/>
    </source>
</evidence>
<dbReference type="EMBL" id="CP097510">
    <property type="protein sequence ID" value="URE24701.1"/>
    <property type="molecule type" value="Genomic_DNA"/>
</dbReference>
<dbReference type="Gene3D" id="3.30.50.10">
    <property type="entry name" value="Erythroid Transcription Factor GATA-1, subunit A"/>
    <property type="match status" value="1"/>
</dbReference>
<name>A0A9E7GZI3_9LILI</name>
<evidence type="ECO:0000313" key="8">
    <source>
        <dbReference type="Proteomes" id="UP001055439"/>
    </source>
</evidence>
<evidence type="ECO:0000256" key="5">
    <source>
        <dbReference type="SAM" id="MobiDB-lite"/>
    </source>
</evidence>
<organism evidence="7 8">
    <name type="scientific">Musa troglodytarum</name>
    <name type="common">fe'i banana</name>
    <dbReference type="NCBI Taxonomy" id="320322"/>
    <lineage>
        <taxon>Eukaryota</taxon>
        <taxon>Viridiplantae</taxon>
        <taxon>Streptophyta</taxon>
        <taxon>Embryophyta</taxon>
        <taxon>Tracheophyta</taxon>
        <taxon>Spermatophyta</taxon>
        <taxon>Magnoliopsida</taxon>
        <taxon>Liliopsida</taxon>
        <taxon>Zingiberales</taxon>
        <taxon>Musaceae</taxon>
        <taxon>Musa</taxon>
    </lineage>
</organism>
<keyword evidence="1" id="KW-0479">Metal-binding</keyword>
<dbReference type="GO" id="GO:0008270">
    <property type="term" value="F:zinc ion binding"/>
    <property type="evidence" value="ECO:0007669"/>
    <property type="project" value="UniProtKB-KW"/>
</dbReference>
<dbReference type="CDD" id="cd00202">
    <property type="entry name" value="ZnF_GATA"/>
    <property type="match status" value="1"/>
</dbReference>
<evidence type="ECO:0000256" key="1">
    <source>
        <dbReference type="ARBA" id="ARBA00022723"/>
    </source>
</evidence>